<keyword evidence="3" id="KW-1185">Reference proteome</keyword>
<comment type="caution">
    <text evidence="2">The sequence shown here is derived from an EMBL/GenBank/DDBJ whole genome shotgun (WGS) entry which is preliminary data.</text>
</comment>
<reference evidence="2 3" key="1">
    <citation type="journal article" date="2016" name="Sci. Rep.">
        <title>Draft genome sequencing and secretome analysis of fungal phytopathogen Ascochyta rabiei provides insight into the necrotrophic effector repertoire.</title>
        <authorList>
            <person name="Verma S."/>
            <person name="Gazara R.K."/>
            <person name="Nizam S."/>
            <person name="Parween S."/>
            <person name="Chattopadhyay D."/>
            <person name="Verma P.K."/>
        </authorList>
    </citation>
    <scope>NUCLEOTIDE SEQUENCE [LARGE SCALE GENOMIC DNA]</scope>
    <source>
        <strain evidence="2 3">ArDII</strain>
    </source>
</reference>
<evidence type="ECO:0000313" key="2">
    <source>
        <dbReference type="EMBL" id="KZM21590.1"/>
    </source>
</evidence>
<dbReference type="Proteomes" id="UP000076837">
    <property type="component" value="Unassembled WGS sequence"/>
</dbReference>
<dbReference type="AlphaFoldDB" id="A0A163B5Y4"/>
<evidence type="ECO:0000256" key="1">
    <source>
        <dbReference type="SAM" id="MobiDB-lite"/>
    </source>
</evidence>
<name>A0A163B5Y4_DIDRA</name>
<evidence type="ECO:0000313" key="3">
    <source>
        <dbReference type="Proteomes" id="UP000076837"/>
    </source>
</evidence>
<dbReference type="EMBL" id="JYNV01000242">
    <property type="protein sequence ID" value="KZM21590.1"/>
    <property type="molecule type" value="Genomic_DNA"/>
</dbReference>
<dbReference type="OrthoDB" id="3800745at2759"/>
<protein>
    <submittedName>
        <fullName evidence="2">Uncharacterized protein</fullName>
    </submittedName>
</protein>
<feature type="region of interest" description="Disordered" evidence="1">
    <location>
        <begin position="55"/>
        <end position="113"/>
    </location>
</feature>
<proteinExistence type="predicted"/>
<sequence length="196" mass="20499">MTTPIPLQAPVAPVQSIHGASSDLKFGSTDADMLDPVYFGPTDTQTSTIHITITASIPPPKPRTSPLEQSAVTSEVTSSLVKTVRLPSPTPQSSQTIEPSQTPEPSSAPESSLNAVHTTILSADPRCPYPFPGVYCGKPKTTLVSETRRETVSATHATASMGGNEKPKVLTRTRLTATRTLVLVLVADAIATAVAG</sequence>
<organism evidence="2 3">
    <name type="scientific">Didymella rabiei</name>
    <name type="common">Chickpea ascochyta blight fungus</name>
    <name type="synonym">Mycosphaerella rabiei</name>
    <dbReference type="NCBI Taxonomy" id="5454"/>
    <lineage>
        <taxon>Eukaryota</taxon>
        <taxon>Fungi</taxon>
        <taxon>Dikarya</taxon>
        <taxon>Ascomycota</taxon>
        <taxon>Pezizomycotina</taxon>
        <taxon>Dothideomycetes</taxon>
        <taxon>Pleosporomycetidae</taxon>
        <taxon>Pleosporales</taxon>
        <taxon>Pleosporineae</taxon>
        <taxon>Didymellaceae</taxon>
        <taxon>Ascochyta</taxon>
    </lineage>
</organism>
<accession>A0A163B5Y4</accession>
<gene>
    <name evidence="2" type="ORF">ST47_g7211</name>
</gene>
<feature type="compositionally biased region" description="Polar residues" evidence="1">
    <location>
        <begin position="66"/>
        <end position="81"/>
    </location>
</feature>
<feature type="compositionally biased region" description="Polar residues" evidence="1">
    <location>
        <begin position="91"/>
        <end position="113"/>
    </location>
</feature>